<protein>
    <submittedName>
        <fullName evidence="2">Uncharacterized protein</fullName>
    </submittedName>
</protein>
<evidence type="ECO:0000313" key="3">
    <source>
        <dbReference type="EMBL" id="KAK7110209.1"/>
    </source>
</evidence>
<feature type="region of interest" description="Disordered" evidence="1">
    <location>
        <begin position="1"/>
        <end position="29"/>
    </location>
</feature>
<evidence type="ECO:0000313" key="2">
    <source>
        <dbReference type="EMBL" id="KAK7089861.1"/>
    </source>
</evidence>
<feature type="compositionally biased region" description="Acidic residues" evidence="1">
    <location>
        <begin position="12"/>
        <end position="22"/>
    </location>
</feature>
<dbReference type="AlphaFoldDB" id="A0AAN9AMS7"/>
<keyword evidence="4" id="KW-1185">Reference proteome</keyword>
<dbReference type="EMBL" id="JBAMIC010000003">
    <property type="protein sequence ID" value="KAK7110209.1"/>
    <property type="molecule type" value="Genomic_DNA"/>
</dbReference>
<evidence type="ECO:0000256" key="1">
    <source>
        <dbReference type="SAM" id="MobiDB-lite"/>
    </source>
</evidence>
<accession>A0AAN9AMS7</accession>
<name>A0AAN9AMS7_9CAEN</name>
<reference evidence="2 4" key="1">
    <citation type="submission" date="2024-02" db="EMBL/GenBank/DDBJ databases">
        <title>Chromosome-scale genome assembly of the rough periwinkle Littorina saxatilis.</title>
        <authorList>
            <person name="De Jode A."/>
            <person name="Faria R."/>
            <person name="Formenti G."/>
            <person name="Sims Y."/>
            <person name="Smith T.P."/>
            <person name="Tracey A."/>
            <person name="Wood J.M.D."/>
            <person name="Zagrodzka Z.B."/>
            <person name="Johannesson K."/>
            <person name="Butlin R.K."/>
            <person name="Leder E.H."/>
        </authorList>
    </citation>
    <scope>NUCLEOTIDE SEQUENCE [LARGE SCALE GENOMIC DNA]</scope>
    <source>
        <strain evidence="2">Snail1</strain>
        <tissue evidence="2">Muscle</tissue>
    </source>
</reference>
<proteinExistence type="predicted"/>
<sequence length="69" mass="7724">MADLDPTLLLQDESDDMSEEYEMSLSTDGDRLSRELLKADAGIKLRQRDHTPLTGLHDTDYARVAASTK</sequence>
<gene>
    <name evidence="3" type="ORF">V1264_014126</name>
    <name evidence="2" type="ORF">V1264_024728</name>
</gene>
<organism evidence="2 4">
    <name type="scientific">Littorina saxatilis</name>
    <dbReference type="NCBI Taxonomy" id="31220"/>
    <lineage>
        <taxon>Eukaryota</taxon>
        <taxon>Metazoa</taxon>
        <taxon>Spiralia</taxon>
        <taxon>Lophotrochozoa</taxon>
        <taxon>Mollusca</taxon>
        <taxon>Gastropoda</taxon>
        <taxon>Caenogastropoda</taxon>
        <taxon>Littorinimorpha</taxon>
        <taxon>Littorinoidea</taxon>
        <taxon>Littorinidae</taxon>
        <taxon>Littorina</taxon>
    </lineage>
</organism>
<dbReference type="Proteomes" id="UP001374579">
    <property type="component" value="Unassembled WGS sequence"/>
</dbReference>
<evidence type="ECO:0000313" key="4">
    <source>
        <dbReference type="Proteomes" id="UP001374579"/>
    </source>
</evidence>
<comment type="caution">
    <text evidence="2">The sequence shown here is derived from an EMBL/GenBank/DDBJ whole genome shotgun (WGS) entry which is preliminary data.</text>
</comment>
<dbReference type="EMBL" id="JBAMIC010000251">
    <property type="protein sequence ID" value="KAK7089861.1"/>
    <property type="molecule type" value="Genomic_DNA"/>
</dbReference>